<evidence type="ECO:0000256" key="1">
    <source>
        <dbReference type="SAM" id="MobiDB-lite"/>
    </source>
</evidence>
<dbReference type="EMBL" id="JBAMIC010000014">
    <property type="protein sequence ID" value="KAK7096402.1"/>
    <property type="molecule type" value="Genomic_DNA"/>
</dbReference>
<dbReference type="Proteomes" id="UP001374579">
    <property type="component" value="Unassembled WGS sequence"/>
</dbReference>
<feature type="domain" description="Chitin-binding type-4" evidence="3">
    <location>
        <begin position="25"/>
        <end position="215"/>
    </location>
</feature>
<feature type="signal peptide" evidence="2">
    <location>
        <begin position="1"/>
        <end position="24"/>
    </location>
</feature>
<keyword evidence="2" id="KW-0732">Signal</keyword>
<dbReference type="AlphaFoldDB" id="A0AAN9B092"/>
<evidence type="ECO:0000313" key="5">
    <source>
        <dbReference type="Proteomes" id="UP001374579"/>
    </source>
</evidence>
<evidence type="ECO:0000259" key="3">
    <source>
        <dbReference type="Pfam" id="PF03067"/>
    </source>
</evidence>
<feature type="compositionally biased region" description="Low complexity" evidence="1">
    <location>
        <begin position="225"/>
        <end position="240"/>
    </location>
</feature>
<proteinExistence type="predicted"/>
<gene>
    <name evidence="4" type="ORF">V1264_005700</name>
</gene>
<comment type="caution">
    <text evidence="4">The sequence shown here is derived from an EMBL/GenBank/DDBJ whole genome shotgun (WGS) entry which is preliminary data.</text>
</comment>
<keyword evidence="5" id="KW-1185">Reference proteome</keyword>
<organism evidence="4 5">
    <name type="scientific">Littorina saxatilis</name>
    <dbReference type="NCBI Taxonomy" id="31220"/>
    <lineage>
        <taxon>Eukaryota</taxon>
        <taxon>Metazoa</taxon>
        <taxon>Spiralia</taxon>
        <taxon>Lophotrochozoa</taxon>
        <taxon>Mollusca</taxon>
        <taxon>Gastropoda</taxon>
        <taxon>Caenogastropoda</taxon>
        <taxon>Littorinimorpha</taxon>
        <taxon>Littorinoidea</taxon>
        <taxon>Littorinidae</taxon>
        <taxon>Littorina</taxon>
    </lineage>
</organism>
<feature type="chain" id="PRO_5042931006" description="Chitin-binding type-4 domain-containing protein" evidence="2">
    <location>
        <begin position="25"/>
        <end position="305"/>
    </location>
</feature>
<sequence>MMPKTETWLLPLCAVACIVSTVYGHGRMILPPSRASAWRLGVPGAPVDYNDNQGFCGGASHQHDKNGGKCGLCGDPYDQAPPRDHERPDGKYVMATDFILSTFREGEIMTASVQLTAAHLGYFEFYLCNVDTLANPVEATLECLHQHKLFNLETNSFQYDRDLSAAKTHEIKLQLPAGLTCNHCVLQWRYRTGNTWKNGCLGCGGQEEFYACSDLRITSGDGSLPTTPSPTAIPTTARPPVNTTPSYIPPQVDPYPLSEEDKEFFLCNYCYREIFENGLTSMAQIPQVCLDAGFPYRMCSRLGKK</sequence>
<evidence type="ECO:0000313" key="4">
    <source>
        <dbReference type="EMBL" id="KAK7096402.1"/>
    </source>
</evidence>
<evidence type="ECO:0000256" key="2">
    <source>
        <dbReference type="SAM" id="SignalP"/>
    </source>
</evidence>
<accession>A0AAN9B092</accession>
<dbReference type="InterPro" id="IPR004302">
    <property type="entry name" value="Cellulose/chitin-bd_N"/>
</dbReference>
<dbReference type="Pfam" id="PF03067">
    <property type="entry name" value="LPMO_10"/>
    <property type="match status" value="1"/>
</dbReference>
<reference evidence="4 5" key="1">
    <citation type="submission" date="2024-02" db="EMBL/GenBank/DDBJ databases">
        <title>Chromosome-scale genome assembly of the rough periwinkle Littorina saxatilis.</title>
        <authorList>
            <person name="De Jode A."/>
            <person name="Faria R."/>
            <person name="Formenti G."/>
            <person name="Sims Y."/>
            <person name="Smith T.P."/>
            <person name="Tracey A."/>
            <person name="Wood J.M.D."/>
            <person name="Zagrodzka Z.B."/>
            <person name="Johannesson K."/>
            <person name="Butlin R.K."/>
            <person name="Leder E.H."/>
        </authorList>
    </citation>
    <scope>NUCLEOTIDE SEQUENCE [LARGE SCALE GENOMIC DNA]</scope>
    <source>
        <strain evidence="4">Snail1</strain>
        <tissue evidence="4">Muscle</tissue>
    </source>
</reference>
<name>A0AAN9B092_9CAEN</name>
<feature type="region of interest" description="Disordered" evidence="1">
    <location>
        <begin position="223"/>
        <end position="247"/>
    </location>
</feature>
<protein>
    <recommendedName>
        <fullName evidence="3">Chitin-binding type-4 domain-containing protein</fullName>
    </recommendedName>
</protein>